<keyword evidence="1" id="KW-0521">NADP</keyword>
<dbReference type="PANTHER" id="PTHR44154:SF1">
    <property type="entry name" value="QUINONE OXIDOREDUCTASE"/>
    <property type="match status" value="1"/>
</dbReference>
<protein>
    <submittedName>
        <fullName evidence="2">Zinc-binding dehydrogenase</fullName>
    </submittedName>
</protein>
<dbReference type="EMBL" id="FOND01000012">
    <property type="protein sequence ID" value="SFF38366.1"/>
    <property type="molecule type" value="Genomic_DNA"/>
</dbReference>
<proteinExistence type="predicted"/>
<accession>A0A1I2IBZ1</accession>
<sequence>MQLATARGARVVAVCSGDKAAAVRAAGASGIVDRRRGRVLADAATAASSGYDVVVDVVAGPVLGPGLGLLRPGGRWVVAGALDGWAVELDVRRLYLANLALIGSTMHTPRIFELLVDLARRGAVRPVVAATFRLEEVPEAQRQLERRAHVGKLVVVP</sequence>
<reference evidence="3" key="1">
    <citation type="submission" date="2016-10" db="EMBL/GenBank/DDBJ databases">
        <authorList>
            <person name="Varghese N."/>
            <person name="Submissions S."/>
        </authorList>
    </citation>
    <scope>NUCLEOTIDE SEQUENCE [LARGE SCALE GENOMIC DNA]</scope>
    <source>
        <strain evidence="3">DSM 46838</strain>
    </source>
</reference>
<evidence type="ECO:0000313" key="2">
    <source>
        <dbReference type="EMBL" id="SFF38366.1"/>
    </source>
</evidence>
<dbReference type="Pfam" id="PF13602">
    <property type="entry name" value="ADH_zinc_N_2"/>
    <property type="match status" value="1"/>
</dbReference>
<keyword evidence="3" id="KW-1185">Reference proteome</keyword>
<organism evidence="2 3">
    <name type="scientific">Blastococcus tunisiensis</name>
    <dbReference type="NCBI Taxonomy" id="1798228"/>
    <lineage>
        <taxon>Bacteria</taxon>
        <taxon>Bacillati</taxon>
        <taxon>Actinomycetota</taxon>
        <taxon>Actinomycetes</taxon>
        <taxon>Geodermatophilales</taxon>
        <taxon>Geodermatophilaceae</taxon>
        <taxon>Blastococcus</taxon>
    </lineage>
</organism>
<dbReference type="Proteomes" id="UP000198589">
    <property type="component" value="Unassembled WGS sequence"/>
</dbReference>
<evidence type="ECO:0000256" key="1">
    <source>
        <dbReference type="ARBA" id="ARBA00022857"/>
    </source>
</evidence>
<name>A0A1I2IBZ1_9ACTN</name>
<gene>
    <name evidence="2" type="ORF">SAMN05216574_112145</name>
</gene>
<dbReference type="STRING" id="1798228.SAMN05216574_112145"/>
<dbReference type="Gene3D" id="3.40.50.720">
    <property type="entry name" value="NAD(P)-binding Rossmann-like Domain"/>
    <property type="match status" value="1"/>
</dbReference>
<evidence type="ECO:0000313" key="3">
    <source>
        <dbReference type="Proteomes" id="UP000198589"/>
    </source>
</evidence>
<dbReference type="InterPro" id="IPR051603">
    <property type="entry name" value="Zinc-ADH_QOR/CCCR"/>
</dbReference>
<dbReference type="InterPro" id="IPR036291">
    <property type="entry name" value="NAD(P)-bd_dom_sf"/>
</dbReference>
<dbReference type="SUPFAM" id="SSF51735">
    <property type="entry name" value="NAD(P)-binding Rossmann-fold domains"/>
    <property type="match status" value="1"/>
</dbReference>
<dbReference type="PANTHER" id="PTHR44154">
    <property type="entry name" value="QUINONE OXIDOREDUCTASE"/>
    <property type="match status" value="1"/>
</dbReference>
<dbReference type="Gene3D" id="3.90.180.10">
    <property type="entry name" value="Medium-chain alcohol dehydrogenases, catalytic domain"/>
    <property type="match status" value="1"/>
</dbReference>
<dbReference type="AlphaFoldDB" id="A0A1I2IBZ1"/>